<dbReference type="AlphaFoldDB" id="J7G2A9"/>
<dbReference type="Gene3D" id="3.30.30.170">
    <property type="match status" value="1"/>
</dbReference>
<dbReference type="PANTHER" id="PTHR23001:SF3">
    <property type="entry name" value="EUKARYOTIC TRANSLATION INITIATION FACTOR 2 SUBUNIT 2"/>
    <property type="match status" value="1"/>
</dbReference>
<evidence type="ECO:0000259" key="4">
    <source>
        <dbReference type="SMART" id="SM00653"/>
    </source>
</evidence>
<keyword evidence="5" id="KW-0542">Nucleomorph</keyword>
<dbReference type="FunFam" id="3.30.30.170:FF:000001">
    <property type="entry name" value="Eukaryotic translation initiation factor 2 subunit"/>
    <property type="match status" value="1"/>
</dbReference>
<dbReference type="SMART" id="SM00653">
    <property type="entry name" value="eIF2B_5"/>
    <property type="match status" value="1"/>
</dbReference>
<proteinExistence type="inferred from homology"/>
<dbReference type="InterPro" id="IPR016189">
    <property type="entry name" value="Transl_init_fac_IF2/IF5_N"/>
</dbReference>
<accession>J7G2A9</accession>
<reference evidence="5 6" key="1">
    <citation type="journal article" date="2012" name="Genome Biol. Evol.">
        <title>Nucleomorph genome sequence of the cryptophyte alga Chroomonas mesostigmatica CCMP1168 reveals lineage-specific gene loss and genome complexity.</title>
        <authorList>
            <person name="Moore C.E."/>
            <person name="Curtis B."/>
            <person name="Mills T."/>
            <person name="Tanifuji G."/>
            <person name="Archibald J.M."/>
        </authorList>
    </citation>
    <scope>NUCLEOTIDE SEQUENCE [LARGE SCALE GENOMIC DNA]</scope>
    <source>
        <strain evidence="5 6">CCMP1168</strain>
    </source>
</reference>
<geneLocation type="nucleomorph" evidence="5"/>
<sequence>MKKHKYNSTNVSSESEYYFLLDRLIQFLDQNEFNFSYQKRLSIQSPQIGRDGSKKTIFINFEIICTKLERNKEHLFYYISTELGTTASIQEGGGLVLKGRFQPKGIENVLKNYIKEYVLCDSCNSPKTILKKDLATRLIFLRCLRCGAWRSVFQIRPGFVAQTKKRKT</sequence>
<dbReference type="Proteomes" id="UP000243348">
    <property type="component" value="Nucleomorph 3"/>
</dbReference>
<dbReference type="InterPro" id="IPR016190">
    <property type="entry name" value="Transl_init_fac_IF2/IF5_Zn-bd"/>
</dbReference>
<feature type="domain" description="Translation initiation factor IF2/IF5" evidence="4">
    <location>
        <begin position="38"/>
        <end position="149"/>
    </location>
</feature>
<evidence type="ECO:0000256" key="2">
    <source>
        <dbReference type="ARBA" id="ARBA00022540"/>
    </source>
</evidence>
<dbReference type="InterPro" id="IPR002735">
    <property type="entry name" value="Transl_init_fac_IF2/IF5_dom"/>
</dbReference>
<dbReference type="EMBL" id="CP003682">
    <property type="protein sequence ID" value="AFP65597.1"/>
    <property type="molecule type" value="Genomic_DNA"/>
</dbReference>
<dbReference type="InterPro" id="IPR045196">
    <property type="entry name" value="IF2/IF5"/>
</dbReference>
<protein>
    <submittedName>
        <fullName evidence="5">Translation initiation factor eiF2 beta-subunit</fullName>
    </submittedName>
</protein>
<dbReference type="GO" id="GO:0003729">
    <property type="term" value="F:mRNA binding"/>
    <property type="evidence" value="ECO:0007669"/>
    <property type="project" value="TreeGrafter"/>
</dbReference>
<dbReference type="SUPFAM" id="SSF100966">
    <property type="entry name" value="Translation initiation factor 2 beta, aIF2beta, N-terminal domain"/>
    <property type="match status" value="1"/>
</dbReference>
<dbReference type="GO" id="GO:0003743">
    <property type="term" value="F:translation initiation factor activity"/>
    <property type="evidence" value="ECO:0007669"/>
    <property type="project" value="UniProtKB-KW"/>
</dbReference>
<dbReference type="PANTHER" id="PTHR23001">
    <property type="entry name" value="EUKARYOTIC TRANSLATION INITIATION FACTOR"/>
    <property type="match status" value="1"/>
</dbReference>
<evidence type="ECO:0000256" key="3">
    <source>
        <dbReference type="ARBA" id="ARBA00022917"/>
    </source>
</evidence>
<dbReference type="SUPFAM" id="SSF75689">
    <property type="entry name" value="Zinc-binding domain of translation initiation factor 2 beta"/>
    <property type="match status" value="1"/>
</dbReference>
<evidence type="ECO:0000313" key="6">
    <source>
        <dbReference type="Proteomes" id="UP000243348"/>
    </source>
</evidence>
<evidence type="ECO:0000256" key="1">
    <source>
        <dbReference type="ARBA" id="ARBA00010397"/>
    </source>
</evidence>
<comment type="similarity">
    <text evidence="1">Belongs to the eIF-2-beta/eIF-5 family.</text>
</comment>
<dbReference type="GO" id="GO:0001731">
    <property type="term" value="P:formation of translation preinitiation complex"/>
    <property type="evidence" value="ECO:0007669"/>
    <property type="project" value="TreeGrafter"/>
</dbReference>
<keyword evidence="2 5" id="KW-0396">Initiation factor</keyword>
<name>J7G2A9_9CRYP</name>
<dbReference type="GO" id="GO:0031369">
    <property type="term" value="F:translation initiation factor binding"/>
    <property type="evidence" value="ECO:0007669"/>
    <property type="project" value="TreeGrafter"/>
</dbReference>
<keyword evidence="3" id="KW-0648">Protein biosynthesis</keyword>
<organism evidence="5 6">
    <name type="scientific">Chroomonas mesostigmatica CCMP1168</name>
    <dbReference type="NCBI Taxonomy" id="1195612"/>
    <lineage>
        <taxon>Eukaryota</taxon>
        <taxon>Cryptophyceae</taxon>
        <taxon>Pyrenomonadales</taxon>
        <taxon>Chroomonadaceae</taxon>
        <taxon>Chroomonas</taxon>
    </lineage>
</organism>
<gene>
    <name evidence="5" type="primary">eif2B</name>
    <name evidence="5" type="ORF">CMESO_445</name>
</gene>
<dbReference type="GO" id="GO:0005850">
    <property type="term" value="C:eukaryotic translation initiation factor 2 complex"/>
    <property type="evidence" value="ECO:0007669"/>
    <property type="project" value="TreeGrafter"/>
</dbReference>
<dbReference type="Pfam" id="PF01873">
    <property type="entry name" value="eIF-5_eIF-2B"/>
    <property type="match status" value="1"/>
</dbReference>
<evidence type="ECO:0000313" key="5">
    <source>
        <dbReference type="EMBL" id="AFP65597.1"/>
    </source>
</evidence>